<name>A0A6M1TCH0_9BACT</name>
<dbReference type="Proteomes" id="UP000479132">
    <property type="component" value="Unassembled WGS sequence"/>
</dbReference>
<protein>
    <submittedName>
        <fullName evidence="1">Uncharacterized protein</fullName>
    </submittedName>
</protein>
<evidence type="ECO:0000313" key="2">
    <source>
        <dbReference type="Proteomes" id="UP000479132"/>
    </source>
</evidence>
<comment type="caution">
    <text evidence="1">The sequence shown here is derived from an EMBL/GenBank/DDBJ whole genome shotgun (WGS) entry which is preliminary data.</text>
</comment>
<keyword evidence="2" id="KW-1185">Reference proteome</keyword>
<accession>A0A6M1TCH0</accession>
<organism evidence="1 2">
    <name type="scientific">Fodinibius halophilus</name>
    <dbReference type="NCBI Taxonomy" id="1736908"/>
    <lineage>
        <taxon>Bacteria</taxon>
        <taxon>Pseudomonadati</taxon>
        <taxon>Balneolota</taxon>
        <taxon>Balneolia</taxon>
        <taxon>Balneolales</taxon>
        <taxon>Balneolaceae</taxon>
        <taxon>Fodinibius</taxon>
    </lineage>
</organism>
<dbReference type="EMBL" id="JAALLS010000023">
    <property type="protein sequence ID" value="NGP89701.1"/>
    <property type="molecule type" value="Genomic_DNA"/>
</dbReference>
<reference evidence="1 2" key="1">
    <citation type="submission" date="2020-02" db="EMBL/GenBank/DDBJ databases">
        <title>Aliifodinibius halophilus 2W32, complete genome.</title>
        <authorList>
            <person name="Li Y."/>
            <person name="Wu S."/>
        </authorList>
    </citation>
    <scope>NUCLEOTIDE SEQUENCE [LARGE SCALE GENOMIC DNA]</scope>
    <source>
        <strain evidence="1 2">2W32</strain>
    </source>
</reference>
<gene>
    <name evidence="1" type="ORF">G3569_15190</name>
</gene>
<sequence length="130" mass="14716">METFIEEFHSNIEKKAQSRSIETINHSGPHESAIILGTIFKYAKNHVRMYVGDFCGDISNNSFYLEHLTNFLEADKKLNVLVKDLHSTNPSEVYKKISLYDGFSDNVNIVHSNVTLPPGGDMELLQKNGQ</sequence>
<evidence type="ECO:0000313" key="1">
    <source>
        <dbReference type="EMBL" id="NGP89701.1"/>
    </source>
</evidence>
<dbReference type="AlphaFoldDB" id="A0A6M1TCH0"/>
<dbReference type="RefSeq" id="WP_165270720.1">
    <property type="nucleotide sequence ID" value="NZ_JAALLS010000023.1"/>
</dbReference>
<proteinExistence type="predicted"/>